<keyword evidence="1" id="KW-0175">Coiled coil</keyword>
<accession>A0AAD5YL46</accession>
<feature type="coiled-coil region" evidence="1">
    <location>
        <begin position="1784"/>
        <end position="1815"/>
    </location>
</feature>
<name>A0AAD5YL46_9APHY</name>
<feature type="coiled-coil region" evidence="1">
    <location>
        <begin position="1501"/>
        <end position="1539"/>
    </location>
</feature>
<gene>
    <name evidence="3" type="ORF">NLI96_g1261</name>
</gene>
<evidence type="ECO:0000256" key="1">
    <source>
        <dbReference type="SAM" id="Coils"/>
    </source>
</evidence>
<evidence type="ECO:0000256" key="2">
    <source>
        <dbReference type="SAM" id="MobiDB-lite"/>
    </source>
</evidence>
<feature type="compositionally biased region" description="Polar residues" evidence="2">
    <location>
        <begin position="537"/>
        <end position="551"/>
    </location>
</feature>
<sequence length="1947" mass="209670">MSAQNFSSFVSTDKTVDAEGPTVPNTPTAKYSIRLDNGIVSGNPSATEEVVRCDVAIPDGHFIFYLRTADFLIRVKGDEATYKKDWDKGGDALSCPGWGKDGILLGEKGGDGWPSRGLLAKKGRNPNNLPIQAQIDIWQRIASTIDLNAKRVSGTGRLWKPSQPLTTKLDVKFAPISGWLTESLLRSIVGAIIDKDNNKGSSTIRYKDWVVASVISRADADTAIKGGKLIPLSTNLFSFFQTLITPESLDQLISLQTQKRGDWLRPLPSEAQADAFNALAITDKTRKLLPITITELKAIKLIEDREDAAGIMGKQSANSWAAKTVWPNQPITNLAEWLHRSAYSFGPLFNGNYQTPDNIVFGTYEANGDMTRAEAAIRTALADTDAGKLQTKLVHTGKESSLDSKGARITRDIPSWVGTKKYSWLSPVLKYSGQFGTNTNLRWDTDFHTFSQYLPFTLEGQLDKEVLAKYVDLYLGKTPPKKPKQGPSGTALSAVNLHTIAHPHSIATVVTTSSHPTKSIKRPDPFPYAIGPVPFSSPRTIKSRSPPSSYPTAIGPPSFSPSQKGYGLALKSPQEDLQTRKARVYGQIPRNQAAWNAIFRDADSVVIDGVKILKPRQRQPPGSEKGRTSLPGVPKVELPPASGFVLDGQINLFGLDIIADISSWHGPPPEYVVVEADPPICQHVTIPSIYASDFIPSLENTPFAKFGLSNATITFQNYFFEPTKPLGWSIEADIEINDENVFLRDVLVNVLNVDTLTIRVTAAMGLGHSWASLPQVTSFVLEGLVPFKASEDGHGVPLCSGVELSTIGVRLTGIERHLPGLPPATEMTYGVGIFGEMYVSVPGSTLPLVFDFEISEMDGDAYLHAGVSGDIWENAFGIDLDLTYLAFSATFSTASPLKSLSFGVLAYLNAGASSAVFSGSYSIAGDYTLSATIEDWGYDGVAALFSHITGGDELSIPDDFDLTIGAASITISNSSASRLSVEVDHLEFGGYTSVSAKVDIGSDGIIVEGKTEDVAFDEIGINLVDVYLRAAFEKVGSSRSTDVTLGGTVQLTGIDSFPTISAAVYFSKTQGGLNWAVVGEFQDLGNTSSLGELFSGFKGTFFDDLALQQLAFFASSTDTPHLGDHNMNQYPIHKGVQVCAVLGKIDPFEQLLRRTAPELILSAGWSSSAGFLLDVVIPSTRISLGRGISTEPVTLQLQTKPEVQLQISAGLLIPVPKADTPLAFHAYLSIAGPSVKIEGTMEGLWRDPFGISDNVTIGPVLALGVDINLPQFVATGTPDGFEFAGGLAIGQVQGQVAVEVSEDPMKELLSGSIENLSIQDVVRFTSDVTSLDLPIPPDFLDFKKLSLYLSTGAMIGTIYYPPGFSFDADLTVFGERITASAAITNSSFVAKGSLAALSVGPLQIHGHDGKDATMDISIGASTQYVKVDGAFSFMEISIATLLDLEILPSPTFVFEFDLAFTSLLTFHVDASAVGVSDLSNVSGIDFALHAVFEQHILDYVREQVIAELEMAKNTAEDAIEEAKAEVDKAEKEYEAGIDAAQKELDEAYASWIELSDRIHSESQKVWDDYEKSLKEFNNSVDDERIKYNKALQDAEDAVDAANADRAAQMRAAEADVTKAKKDMDDAISNCQRELDKVQADFNREFGNAQRDLDNAKASVASLQNQIDDLYDTIHDYENAPWYEFWKKAAIAGLYIAVGAVEASRAIAYAALDTAKAIVEGTRYVAAVGLIETAKGALEAAKQTGNGVLDAAKETLKGVDEATNKLLKAAEETLRGIQNGGDAALRAAESALDEFIEDSKKLLEAASQAVEDLVKSAEWLAYQTATGALNVAKHATVALDAAKAALDLAETSSEIIINLGEDIINAATQVIEINRIELGSSFKVFVGGGDVHFEAEVEGVVIGQKFKFDINLDLRSVAAFIHAIFTSRSLAGWVSPGPLLVVRMDSET</sequence>
<dbReference type="Proteomes" id="UP001212997">
    <property type="component" value="Unassembled WGS sequence"/>
</dbReference>
<organism evidence="3 4">
    <name type="scientific">Meripilus lineatus</name>
    <dbReference type="NCBI Taxonomy" id="2056292"/>
    <lineage>
        <taxon>Eukaryota</taxon>
        <taxon>Fungi</taxon>
        <taxon>Dikarya</taxon>
        <taxon>Basidiomycota</taxon>
        <taxon>Agaricomycotina</taxon>
        <taxon>Agaricomycetes</taxon>
        <taxon>Polyporales</taxon>
        <taxon>Meripilaceae</taxon>
        <taxon>Meripilus</taxon>
    </lineage>
</organism>
<dbReference type="EMBL" id="JANAWD010000024">
    <property type="protein sequence ID" value="KAJ3490658.1"/>
    <property type="molecule type" value="Genomic_DNA"/>
</dbReference>
<evidence type="ECO:0000313" key="3">
    <source>
        <dbReference type="EMBL" id="KAJ3490658.1"/>
    </source>
</evidence>
<comment type="caution">
    <text evidence="3">The sequence shown here is derived from an EMBL/GenBank/DDBJ whole genome shotgun (WGS) entry which is preliminary data.</text>
</comment>
<feature type="coiled-coil region" evidence="1">
    <location>
        <begin position="1584"/>
        <end position="1679"/>
    </location>
</feature>
<protein>
    <submittedName>
        <fullName evidence="3">Uncharacterized protein</fullName>
    </submittedName>
</protein>
<reference evidence="3" key="1">
    <citation type="submission" date="2022-07" db="EMBL/GenBank/DDBJ databases">
        <title>Genome Sequence of Physisporinus lineatus.</title>
        <authorList>
            <person name="Buettner E."/>
        </authorList>
    </citation>
    <scope>NUCLEOTIDE SEQUENCE</scope>
    <source>
        <strain evidence="3">VT162</strain>
    </source>
</reference>
<feature type="region of interest" description="Disordered" evidence="2">
    <location>
        <begin position="537"/>
        <end position="564"/>
    </location>
</feature>
<proteinExistence type="predicted"/>
<evidence type="ECO:0000313" key="4">
    <source>
        <dbReference type="Proteomes" id="UP001212997"/>
    </source>
</evidence>
<keyword evidence="4" id="KW-1185">Reference proteome</keyword>